<evidence type="ECO:0000259" key="1">
    <source>
        <dbReference type="Pfam" id="PF00535"/>
    </source>
</evidence>
<evidence type="ECO:0000313" key="3">
    <source>
        <dbReference type="Proteomes" id="UP000822142"/>
    </source>
</evidence>
<keyword evidence="3" id="KW-1185">Reference proteome</keyword>
<accession>A0ABX2I5C4</accession>
<dbReference type="CDD" id="cd04186">
    <property type="entry name" value="GT_2_like_c"/>
    <property type="match status" value="1"/>
</dbReference>
<dbReference type="PANTHER" id="PTHR43179">
    <property type="entry name" value="RHAMNOSYLTRANSFERASE WBBL"/>
    <property type="match status" value="1"/>
</dbReference>
<dbReference type="Proteomes" id="UP000822142">
    <property type="component" value="Unassembled WGS sequence"/>
</dbReference>
<dbReference type="InterPro" id="IPR029044">
    <property type="entry name" value="Nucleotide-diphossugar_trans"/>
</dbReference>
<dbReference type="Gene3D" id="3.90.550.10">
    <property type="entry name" value="Spore Coat Polysaccharide Biosynthesis Protein SpsA, Chain A"/>
    <property type="match status" value="2"/>
</dbReference>
<organism evidence="2 3">
    <name type="scientific">Blautia hansenii</name>
    <name type="common">Ruminococcus hansenii</name>
    <dbReference type="NCBI Taxonomy" id="1322"/>
    <lineage>
        <taxon>Bacteria</taxon>
        <taxon>Bacillati</taxon>
        <taxon>Bacillota</taxon>
        <taxon>Clostridia</taxon>
        <taxon>Lachnospirales</taxon>
        <taxon>Lachnospiraceae</taxon>
        <taxon>Blautia</taxon>
    </lineage>
</organism>
<sequence>MGTMRWCIDKADLNHSGKDRFEIKGWIWSKKSKKPEVQVYGNKNQEIPYKITWVKRPDVQKYLKLKEDETELGFSISINGVSGLWDSCTQLEVFFSDSVERVQVYKKEFSEIKQNYIKSLIKYSIDGVSFAEDMVLVRGWALYKNGICPIYVRDREGQEMECVLEQEMRPDVNAIFSVSSEVKCGFSLKFHKKYLERGNITVFFKEPDSKANYVLSARKLNFENSRFGKYYQQLGPRMMKRNLQFIRTHGMGEFKKQLDINMNPSNQGYGYWAKLHKVKKGELRRERQEKFPFEPLISIVIPLYKTPLNYLEELLQSVVGQTYENWQLCLADGSPDHAVEEYVKRKYKKESRIIYERLKKNGGISENTNEGLKLAKGEYIMLSDHDDVLEVNALYEIVKALNSESKPQIVYTDEDKVTMDGKEYFDPHFKPDFNWDLLRSNNYICHIFVVDKKIVDEIGEFRKEYDGAQDFDFILRCCEKADSIYHIPKVLYHWRSHPNSTAGNPASKMYAYENGKRAVQAHYERIGQPAEVTMTPFWGRYRSRLLVQGMPMVSIVIPNKDHIDDLDRCLKSIYEKSTYQNFEVILVENNSTQQETFDYYAQAEQTRENLRVLYWKDRFNYAAINNFGVKQAKGEYLLFLNNDVEVITPDWIEEMLGYCQRKDVGIAGAKLYYPNDTVQHAGVVIGMGADHAAGHVFYGVERKRFTYGGRANSTQDISAVTAACMMVKKSVHEEIGGFDEKFEVAFNDVDYCLRVRELGLLVVFQAFAELYHYESQSRGLEDTKEKKVRFQKEAELFRTRWKEILEKGDPYYNPNLTLRHSDCSLNWD</sequence>
<feature type="domain" description="Glycosyltransferase 2-like" evidence="1">
    <location>
        <begin position="554"/>
        <end position="736"/>
    </location>
</feature>
<evidence type="ECO:0000313" key="2">
    <source>
        <dbReference type="EMBL" id="NSJ85180.1"/>
    </source>
</evidence>
<reference evidence="2 3" key="1">
    <citation type="journal article" date="2020" name="Cell Host Microbe">
        <title>Functional and Genomic Variation between Human-Derived Isolates of Lachnospiraceae Reveals Inter- and Intra-Species Diversity.</title>
        <authorList>
            <person name="Sorbara M.T."/>
            <person name="Littmann E.R."/>
            <person name="Fontana E."/>
            <person name="Moody T.U."/>
            <person name="Kohout C.E."/>
            <person name="Gjonbalaj M."/>
            <person name="Eaton V."/>
            <person name="Seok R."/>
            <person name="Leiner I.M."/>
            <person name="Pamer E.G."/>
        </authorList>
    </citation>
    <scope>NUCLEOTIDE SEQUENCE [LARGE SCALE GENOMIC DNA]</scope>
    <source>
        <strain evidence="2 3">MSK.15.26</strain>
    </source>
</reference>
<dbReference type="Pfam" id="PF00535">
    <property type="entry name" value="Glycos_transf_2"/>
    <property type="match status" value="2"/>
</dbReference>
<proteinExistence type="predicted"/>
<protein>
    <submittedName>
        <fullName evidence="2">Glycosyltransferase family 2 protein</fullName>
    </submittedName>
</protein>
<dbReference type="EMBL" id="JAAITA010000002">
    <property type="protein sequence ID" value="NSJ85180.1"/>
    <property type="molecule type" value="Genomic_DNA"/>
</dbReference>
<dbReference type="SUPFAM" id="SSF53448">
    <property type="entry name" value="Nucleotide-diphospho-sugar transferases"/>
    <property type="match status" value="2"/>
</dbReference>
<dbReference type="InterPro" id="IPR001173">
    <property type="entry name" value="Glyco_trans_2-like"/>
</dbReference>
<comment type="caution">
    <text evidence="2">The sequence shown here is derived from an EMBL/GenBank/DDBJ whole genome shotgun (WGS) entry which is preliminary data.</text>
</comment>
<gene>
    <name evidence="2" type="ORF">G5A70_03030</name>
</gene>
<feature type="domain" description="Glycosyltransferase 2-like" evidence="1">
    <location>
        <begin position="298"/>
        <end position="458"/>
    </location>
</feature>
<name>A0ABX2I5C4_BLAHA</name>
<dbReference type="PANTHER" id="PTHR43179:SF7">
    <property type="entry name" value="RHAMNOSYLTRANSFERASE WBBL"/>
    <property type="match status" value="1"/>
</dbReference>
<dbReference type="CDD" id="cd04184">
    <property type="entry name" value="GT2_RfbC_Mx_like"/>
    <property type="match status" value="1"/>
</dbReference>
<dbReference type="RefSeq" id="WP_173747889.1">
    <property type="nucleotide sequence ID" value="NZ_JAAITA010000002.1"/>
</dbReference>